<dbReference type="AlphaFoldDB" id="A0A2R8BAQ7"/>
<sequence>MRTTAPIQSKCGVLFPANCRSLPQLTKNPRSDLRIAKPNEGFELRELVTKLILSRLV</sequence>
<proteinExistence type="predicted"/>
<organism evidence="1 2">
    <name type="scientific">Ascidiaceihabitans donghaensis</name>
    <dbReference type="NCBI Taxonomy" id="1510460"/>
    <lineage>
        <taxon>Bacteria</taxon>
        <taxon>Pseudomonadati</taxon>
        <taxon>Pseudomonadota</taxon>
        <taxon>Alphaproteobacteria</taxon>
        <taxon>Rhodobacterales</taxon>
        <taxon>Paracoccaceae</taxon>
        <taxon>Ascidiaceihabitans</taxon>
    </lineage>
</organism>
<protein>
    <submittedName>
        <fullName evidence="1">Uncharacterized protein</fullName>
    </submittedName>
</protein>
<name>A0A2R8BAQ7_9RHOB</name>
<reference evidence="1 2" key="1">
    <citation type="submission" date="2018-03" db="EMBL/GenBank/DDBJ databases">
        <authorList>
            <person name="Keele B.F."/>
        </authorList>
    </citation>
    <scope>NUCLEOTIDE SEQUENCE [LARGE SCALE GENOMIC DNA]</scope>
    <source>
        <strain evidence="1 2">CECT 8599</strain>
    </source>
</reference>
<gene>
    <name evidence="1" type="ORF">ASD8599_00887</name>
</gene>
<accession>A0A2R8BAQ7</accession>
<evidence type="ECO:0000313" key="2">
    <source>
        <dbReference type="Proteomes" id="UP000244880"/>
    </source>
</evidence>
<keyword evidence="2" id="KW-1185">Reference proteome</keyword>
<dbReference type="EMBL" id="OMOR01000001">
    <property type="protein sequence ID" value="SPH20149.1"/>
    <property type="molecule type" value="Genomic_DNA"/>
</dbReference>
<dbReference type="Proteomes" id="UP000244880">
    <property type="component" value="Unassembled WGS sequence"/>
</dbReference>
<evidence type="ECO:0000313" key="1">
    <source>
        <dbReference type="EMBL" id="SPH20149.1"/>
    </source>
</evidence>